<evidence type="ECO:0000313" key="8">
    <source>
        <dbReference type="EMBL" id="MBC9811216.1"/>
    </source>
</evidence>
<organism evidence="8 9">
    <name type="scientific">Taishania pollutisoli</name>
    <dbReference type="NCBI Taxonomy" id="2766479"/>
    <lineage>
        <taxon>Bacteria</taxon>
        <taxon>Pseudomonadati</taxon>
        <taxon>Bacteroidota</taxon>
        <taxon>Flavobacteriia</taxon>
        <taxon>Flavobacteriales</taxon>
        <taxon>Crocinitomicaceae</taxon>
        <taxon>Taishania</taxon>
    </lineage>
</organism>
<dbReference type="InterPro" id="IPR015421">
    <property type="entry name" value="PyrdxlP-dep_Trfase_major"/>
</dbReference>
<evidence type="ECO:0000256" key="2">
    <source>
        <dbReference type="ARBA" id="ARBA00005189"/>
    </source>
</evidence>
<dbReference type="Pfam" id="PF00155">
    <property type="entry name" value="Aminotran_1_2"/>
    <property type="match status" value="1"/>
</dbReference>
<dbReference type="AlphaFoldDB" id="A0A8J6TWN5"/>
<keyword evidence="5 6" id="KW-0663">Pyridoxal phosphate</keyword>
<protein>
    <submittedName>
        <fullName evidence="8">Pyridoxal phosphate-dependent aminotransferase family protein</fullName>
    </submittedName>
</protein>
<keyword evidence="4" id="KW-0808">Transferase</keyword>
<dbReference type="InterPro" id="IPR015424">
    <property type="entry name" value="PyrdxlP-dep_Trfase"/>
</dbReference>
<keyword evidence="8" id="KW-0032">Aminotransferase</keyword>
<comment type="cofactor">
    <cofactor evidence="1 6">
        <name>pyridoxal 5'-phosphate</name>
        <dbReference type="ChEBI" id="CHEBI:597326"/>
    </cofactor>
</comment>
<proteinExistence type="inferred from homology"/>
<gene>
    <name evidence="8" type="ORF">H9Y05_01895</name>
</gene>
<sequence>MKRTEQPVNHQMDLHTRIRSKLEQRKANETFRSLLCDQSGVDFWSNDYLGYARTTSGAIAETGGSTGSRLISGNSDYTEQTECGLAVFFKGEAALLFNSGYDANLGVLSCLPQKNDIVIYDEHIHASMRDGIRLSFAKSYGFQHNSLTDLEKKLQINPGENGVRFVCIESLYSMGGDMSPLVRIIELCEQYNAYLLLDEAHSGGVYGESGEGIAVALECEHRIFARIVTFGKAFGCHGAVVIGSGELREYLVNYSRSFIYTTALPQSAVTHIRRSIRRNDFHESRKQLFRNIRYFRDLCEQQNIVTGSEVNSPIQMIRIGDAAATRELADRLQTNGFLVKAIVAPTVKQGEEAIRVCIHAFNTEKEIKGLISKILIDC</sequence>
<dbReference type="EMBL" id="JACVEL010000001">
    <property type="protein sequence ID" value="MBC9811216.1"/>
    <property type="molecule type" value="Genomic_DNA"/>
</dbReference>
<dbReference type="PROSITE" id="PS00599">
    <property type="entry name" value="AA_TRANSFER_CLASS_2"/>
    <property type="match status" value="1"/>
</dbReference>
<evidence type="ECO:0000313" key="9">
    <source>
        <dbReference type="Proteomes" id="UP000652681"/>
    </source>
</evidence>
<name>A0A8J6TWN5_9FLAO</name>
<evidence type="ECO:0000256" key="5">
    <source>
        <dbReference type="ARBA" id="ARBA00022898"/>
    </source>
</evidence>
<feature type="domain" description="Aminotransferase class I/classII large" evidence="7">
    <location>
        <begin position="41"/>
        <end position="374"/>
    </location>
</feature>
<dbReference type="SUPFAM" id="SSF53383">
    <property type="entry name" value="PLP-dependent transferases"/>
    <property type="match status" value="1"/>
</dbReference>
<comment type="caution">
    <text evidence="8">The sequence shown here is derived from an EMBL/GenBank/DDBJ whole genome shotgun (WGS) entry which is preliminary data.</text>
</comment>
<reference evidence="8" key="1">
    <citation type="submission" date="2020-09" db="EMBL/GenBank/DDBJ databases">
        <title>Taishania pollutisoli gen. nov., sp. nov., Isolated from Tetrabromobisphenol A-Contaminated Soil.</title>
        <authorList>
            <person name="Chen Q."/>
        </authorList>
    </citation>
    <scope>NUCLEOTIDE SEQUENCE</scope>
    <source>
        <strain evidence="8">CZZ-1</strain>
    </source>
</reference>
<comment type="pathway">
    <text evidence="2">Lipid metabolism.</text>
</comment>
<comment type="similarity">
    <text evidence="3">Belongs to the class-II pyridoxal-phosphate-dependent aminotransferase family. BioF subfamily.</text>
</comment>
<evidence type="ECO:0000256" key="6">
    <source>
        <dbReference type="RuleBase" id="RU003693"/>
    </source>
</evidence>
<evidence type="ECO:0000259" key="7">
    <source>
        <dbReference type="Pfam" id="PF00155"/>
    </source>
</evidence>
<dbReference type="GO" id="GO:0008483">
    <property type="term" value="F:transaminase activity"/>
    <property type="evidence" value="ECO:0007669"/>
    <property type="project" value="UniProtKB-KW"/>
</dbReference>
<dbReference type="RefSeq" id="WP_163490412.1">
    <property type="nucleotide sequence ID" value="NZ_JACVEL010000001.1"/>
</dbReference>
<dbReference type="PANTHER" id="PTHR13693">
    <property type="entry name" value="CLASS II AMINOTRANSFERASE/8-AMINO-7-OXONONANOATE SYNTHASE"/>
    <property type="match status" value="1"/>
</dbReference>
<evidence type="ECO:0000256" key="4">
    <source>
        <dbReference type="ARBA" id="ARBA00022679"/>
    </source>
</evidence>
<dbReference type="InterPro" id="IPR015422">
    <property type="entry name" value="PyrdxlP-dep_Trfase_small"/>
</dbReference>
<accession>A0A8J6TWN5</accession>
<dbReference type="PANTHER" id="PTHR13693:SF77">
    <property type="entry name" value="8-AMINO-7-OXONONANOATE SYNTHASE"/>
    <property type="match status" value="1"/>
</dbReference>
<keyword evidence="9" id="KW-1185">Reference proteome</keyword>
<dbReference type="Gene3D" id="3.40.640.10">
    <property type="entry name" value="Type I PLP-dependent aspartate aminotransferase-like (Major domain)"/>
    <property type="match status" value="1"/>
</dbReference>
<evidence type="ECO:0000256" key="3">
    <source>
        <dbReference type="ARBA" id="ARBA00010008"/>
    </source>
</evidence>
<dbReference type="InterPro" id="IPR004839">
    <property type="entry name" value="Aminotransferase_I/II_large"/>
</dbReference>
<dbReference type="InterPro" id="IPR050087">
    <property type="entry name" value="AON_synthase_class-II"/>
</dbReference>
<dbReference type="Gene3D" id="3.90.1150.10">
    <property type="entry name" value="Aspartate Aminotransferase, domain 1"/>
    <property type="match status" value="1"/>
</dbReference>
<evidence type="ECO:0000256" key="1">
    <source>
        <dbReference type="ARBA" id="ARBA00001933"/>
    </source>
</evidence>
<dbReference type="InterPro" id="IPR001917">
    <property type="entry name" value="Aminotrans_II_pyridoxalP_BS"/>
</dbReference>
<dbReference type="Proteomes" id="UP000652681">
    <property type="component" value="Unassembled WGS sequence"/>
</dbReference>
<dbReference type="GO" id="GO:0009102">
    <property type="term" value="P:biotin biosynthetic process"/>
    <property type="evidence" value="ECO:0007669"/>
    <property type="project" value="TreeGrafter"/>
</dbReference>
<dbReference type="GO" id="GO:0030170">
    <property type="term" value="F:pyridoxal phosphate binding"/>
    <property type="evidence" value="ECO:0007669"/>
    <property type="project" value="InterPro"/>
</dbReference>